<protein>
    <submittedName>
        <fullName evidence="1">Uncharacterized protein</fullName>
    </submittedName>
</protein>
<accession>A0A3N6P580</accession>
<keyword evidence="2" id="KW-1185">Reference proteome</keyword>
<sequence>MRTPLPTTVAKIEPLRDEILQLRYTTNQKSLELLARIDRIEQELLTFQKPVKEVEKKAVKPPAEFKASEVRHSPSEKENVSPAALITAASYSTKQVEGKHNAQIPPVRKQIKKEPIELPIWLQLVLAPLLQIIAYLKGVHKHYKAEGRLPVFFLSLGESSPYFLGLDTSCSSA</sequence>
<comment type="caution">
    <text evidence="1">The sequence shown here is derived from an EMBL/GenBank/DDBJ whole genome shotgun (WGS) entry which is preliminary data.</text>
</comment>
<gene>
    <name evidence="1" type="ORF">D5R40_31100</name>
</gene>
<reference evidence="1 2" key="1">
    <citation type="journal article" date="2018" name="ACS Chem. Biol.">
        <title>Ketoreductase domain dysfunction expands chemodiversity: malyngamide biosynthesis in the cyanobacterium Okeania hirsuta.</title>
        <authorList>
            <person name="Moss N.A."/>
            <person name="Leao T."/>
            <person name="Rankin M."/>
            <person name="McCullough T.M."/>
            <person name="Qu P."/>
            <person name="Korobeynikov A."/>
            <person name="Smith J.L."/>
            <person name="Gerwick L."/>
            <person name="Gerwick W.H."/>
        </authorList>
    </citation>
    <scope>NUCLEOTIDE SEQUENCE [LARGE SCALE GENOMIC DNA]</scope>
    <source>
        <strain evidence="1 2">PAB10Feb10-1</strain>
    </source>
</reference>
<name>A0A3N6P580_9CYAN</name>
<dbReference type="AlphaFoldDB" id="A0A3N6P580"/>
<dbReference type="Proteomes" id="UP000269154">
    <property type="component" value="Unassembled WGS sequence"/>
</dbReference>
<organism evidence="1 2">
    <name type="scientific">Okeania hirsuta</name>
    <dbReference type="NCBI Taxonomy" id="1458930"/>
    <lineage>
        <taxon>Bacteria</taxon>
        <taxon>Bacillati</taxon>
        <taxon>Cyanobacteriota</taxon>
        <taxon>Cyanophyceae</taxon>
        <taxon>Oscillatoriophycideae</taxon>
        <taxon>Oscillatoriales</taxon>
        <taxon>Microcoleaceae</taxon>
        <taxon>Okeania</taxon>
    </lineage>
</organism>
<proteinExistence type="predicted"/>
<dbReference type="EMBL" id="RCBY01000371">
    <property type="protein sequence ID" value="RQH22336.1"/>
    <property type="molecule type" value="Genomic_DNA"/>
</dbReference>
<evidence type="ECO:0000313" key="1">
    <source>
        <dbReference type="EMBL" id="RQH22336.1"/>
    </source>
</evidence>
<evidence type="ECO:0000313" key="2">
    <source>
        <dbReference type="Proteomes" id="UP000269154"/>
    </source>
</evidence>